<feature type="compositionally biased region" description="Basic and acidic residues" evidence="1">
    <location>
        <begin position="1"/>
        <end position="10"/>
    </location>
</feature>
<evidence type="ECO:0000256" key="1">
    <source>
        <dbReference type="SAM" id="MobiDB-lite"/>
    </source>
</evidence>
<dbReference type="AlphaFoldDB" id="A0A4Y3QV42"/>
<name>A0A4Y3QV42_STRCI</name>
<dbReference type="OrthoDB" id="9803287at2"/>
<dbReference type="Pfam" id="PF13279">
    <property type="entry name" value="4HBT_2"/>
    <property type="match status" value="1"/>
</dbReference>
<dbReference type="Proteomes" id="UP000319210">
    <property type="component" value="Unassembled WGS sequence"/>
</dbReference>
<dbReference type="SUPFAM" id="SSF54637">
    <property type="entry name" value="Thioesterase/thiol ester dehydrase-isomerase"/>
    <property type="match status" value="1"/>
</dbReference>
<dbReference type="CDD" id="cd00586">
    <property type="entry name" value="4HBT"/>
    <property type="match status" value="1"/>
</dbReference>
<protein>
    <recommendedName>
        <fullName evidence="4">4-hydroxybenzoyl-CoA thioesterase</fullName>
    </recommendedName>
</protein>
<proteinExistence type="predicted"/>
<dbReference type="PANTHER" id="PTHR31793">
    <property type="entry name" value="4-HYDROXYBENZOYL-COA THIOESTERASE FAMILY MEMBER"/>
    <property type="match status" value="1"/>
</dbReference>
<accession>A0A4Y3QV42</accession>
<dbReference type="InterPro" id="IPR029069">
    <property type="entry name" value="HotDog_dom_sf"/>
</dbReference>
<reference evidence="2 3" key="1">
    <citation type="submission" date="2019-06" db="EMBL/GenBank/DDBJ databases">
        <title>Whole genome shotgun sequence of Streptomyces cacaoi subsp. cacaoi NBRC 12748.</title>
        <authorList>
            <person name="Hosoyama A."/>
            <person name="Uohara A."/>
            <person name="Ohji S."/>
            <person name="Ichikawa N."/>
        </authorList>
    </citation>
    <scope>NUCLEOTIDE SEQUENCE [LARGE SCALE GENOMIC DNA]</scope>
    <source>
        <strain evidence="2 3">NBRC 12748</strain>
    </source>
</reference>
<evidence type="ECO:0000313" key="3">
    <source>
        <dbReference type="Proteomes" id="UP000319210"/>
    </source>
</evidence>
<comment type="caution">
    <text evidence="2">The sequence shown here is derived from an EMBL/GenBank/DDBJ whole genome shotgun (WGS) entry which is preliminary data.</text>
</comment>
<evidence type="ECO:0000313" key="2">
    <source>
        <dbReference type="EMBL" id="GEB48547.1"/>
    </source>
</evidence>
<dbReference type="RefSeq" id="WP_037866154.1">
    <property type="nucleotide sequence ID" value="NZ_BJMM01000003.1"/>
</dbReference>
<dbReference type="Gene3D" id="3.10.129.10">
    <property type="entry name" value="Hotdog Thioesterase"/>
    <property type="match status" value="1"/>
</dbReference>
<feature type="region of interest" description="Disordered" evidence="1">
    <location>
        <begin position="1"/>
        <end position="20"/>
    </location>
</feature>
<keyword evidence="3" id="KW-1185">Reference proteome</keyword>
<gene>
    <name evidence="2" type="ORF">SCA03_10980</name>
</gene>
<dbReference type="InterPro" id="IPR050563">
    <property type="entry name" value="4-hydroxybenzoyl-CoA_TE"/>
</dbReference>
<dbReference type="EMBL" id="BJMM01000003">
    <property type="protein sequence ID" value="GEB48547.1"/>
    <property type="molecule type" value="Genomic_DNA"/>
</dbReference>
<dbReference type="GO" id="GO:0047617">
    <property type="term" value="F:fatty acyl-CoA hydrolase activity"/>
    <property type="evidence" value="ECO:0007669"/>
    <property type="project" value="TreeGrafter"/>
</dbReference>
<sequence length="189" mass="21413">MNAADDRQPDRVVTPYEGTGHRAWDDEREIPVPLRLHRTPVRPQWVDYNGHMSESCYLLVFGDNSDAFFRYLGIGEEYRAGGRSLYTVESHLHNKREAAEGEPLELGLRLLDFDAKRIHLFHEMRHGADGTLLATAEQMLVHVDAAQGRSCPLPEELQRRLGAILAAHSRAPVPDVVGRPMGIRRDRNT</sequence>
<evidence type="ECO:0008006" key="4">
    <source>
        <dbReference type="Google" id="ProtNLM"/>
    </source>
</evidence>
<dbReference type="PANTHER" id="PTHR31793:SF2">
    <property type="entry name" value="BLR1345 PROTEIN"/>
    <property type="match status" value="1"/>
</dbReference>
<organism evidence="2 3">
    <name type="scientific">Streptomyces cacaoi</name>
    <dbReference type="NCBI Taxonomy" id="1898"/>
    <lineage>
        <taxon>Bacteria</taxon>
        <taxon>Bacillati</taxon>
        <taxon>Actinomycetota</taxon>
        <taxon>Actinomycetes</taxon>
        <taxon>Kitasatosporales</taxon>
        <taxon>Streptomycetaceae</taxon>
        <taxon>Streptomyces</taxon>
    </lineage>
</organism>